<comment type="catalytic activity">
    <reaction evidence="12">
        <text>6 oxidized [2Fe-2S]-[ferredoxin] + NH4(+) + 2 H2O = nitrite + 6 reduced [2Fe-2S]-[ferredoxin] + 8 H(+)</text>
        <dbReference type="Rhea" id="RHEA:18041"/>
        <dbReference type="Rhea" id="RHEA-COMP:10000"/>
        <dbReference type="Rhea" id="RHEA-COMP:10001"/>
        <dbReference type="ChEBI" id="CHEBI:15377"/>
        <dbReference type="ChEBI" id="CHEBI:15378"/>
        <dbReference type="ChEBI" id="CHEBI:16301"/>
        <dbReference type="ChEBI" id="CHEBI:28938"/>
        <dbReference type="ChEBI" id="CHEBI:33737"/>
        <dbReference type="ChEBI" id="CHEBI:33738"/>
        <dbReference type="EC" id="1.7.7.1"/>
    </reaction>
</comment>
<dbReference type="GO" id="GO:0020037">
    <property type="term" value="F:heme binding"/>
    <property type="evidence" value="ECO:0007669"/>
    <property type="project" value="InterPro"/>
</dbReference>
<name>A0A7S2Z7I7_9CHLO</name>
<evidence type="ECO:0000256" key="10">
    <source>
        <dbReference type="ARBA" id="ARBA00038893"/>
    </source>
</evidence>
<comment type="similarity">
    <text evidence="3">Belongs to the nitrite and sulfite reductase 4Fe-4S domain family.</text>
</comment>
<dbReference type="AlphaFoldDB" id="A0A7S2Z7I7"/>
<keyword evidence="4" id="KW-0004">4Fe-4S</keyword>
<evidence type="ECO:0000259" key="15">
    <source>
        <dbReference type="Pfam" id="PF03460"/>
    </source>
</evidence>
<evidence type="ECO:0000256" key="4">
    <source>
        <dbReference type="ARBA" id="ARBA00022485"/>
    </source>
</evidence>
<dbReference type="GO" id="GO:0046872">
    <property type="term" value="F:metal ion binding"/>
    <property type="evidence" value="ECO:0007669"/>
    <property type="project" value="UniProtKB-KW"/>
</dbReference>
<evidence type="ECO:0000256" key="8">
    <source>
        <dbReference type="ARBA" id="ARBA00023004"/>
    </source>
</evidence>
<feature type="domain" description="Nitrite/sulphite reductase 4Fe-4S" evidence="14">
    <location>
        <begin position="123"/>
        <end position="219"/>
    </location>
</feature>
<evidence type="ECO:0000256" key="3">
    <source>
        <dbReference type="ARBA" id="ARBA00010429"/>
    </source>
</evidence>
<feature type="region of interest" description="Disordered" evidence="13">
    <location>
        <begin position="1"/>
        <end position="22"/>
    </location>
</feature>
<reference evidence="16" key="1">
    <citation type="submission" date="2021-01" db="EMBL/GenBank/DDBJ databases">
        <authorList>
            <person name="Corre E."/>
            <person name="Pelletier E."/>
            <person name="Niang G."/>
            <person name="Scheremetjew M."/>
            <person name="Finn R."/>
            <person name="Kale V."/>
            <person name="Holt S."/>
            <person name="Cochrane G."/>
            <person name="Meng A."/>
            <person name="Brown T."/>
            <person name="Cohen L."/>
        </authorList>
    </citation>
    <scope>NUCLEOTIDE SEQUENCE</scope>
    <source>
        <strain evidence="16">RCC856</strain>
    </source>
</reference>
<dbReference type="GO" id="GO:0048307">
    <property type="term" value="F:ferredoxin-nitrite reductase activity"/>
    <property type="evidence" value="ECO:0007669"/>
    <property type="project" value="UniProtKB-EC"/>
</dbReference>
<evidence type="ECO:0000256" key="5">
    <source>
        <dbReference type="ARBA" id="ARBA00022617"/>
    </source>
</evidence>
<comment type="cofactor">
    <cofactor evidence="1">
        <name>siroheme</name>
        <dbReference type="ChEBI" id="CHEBI:60052"/>
    </cofactor>
</comment>
<evidence type="ECO:0000256" key="6">
    <source>
        <dbReference type="ARBA" id="ARBA00022723"/>
    </source>
</evidence>
<dbReference type="Gene3D" id="3.90.480.20">
    <property type="match status" value="1"/>
</dbReference>
<dbReference type="Pfam" id="PF03460">
    <property type="entry name" value="NIR_SIR_ferr"/>
    <property type="match status" value="1"/>
</dbReference>
<evidence type="ECO:0000256" key="9">
    <source>
        <dbReference type="ARBA" id="ARBA00023014"/>
    </source>
</evidence>
<dbReference type="InterPro" id="IPR006066">
    <property type="entry name" value="NO2/SO3_Rdtase_FeS/sirohaem_BS"/>
</dbReference>
<dbReference type="PRINTS" id="PR00397">
    <property type="entry name" value="SIROHAEM"/>
</dbReference>
<evidence type="ECO:0000313" key="16">
    <source>
        <dbReference type="EMBL" id="CAE0027700.1"/>
    </source>
</evidence>
<evidence type="ECO:0000256" key="7">
    <source>
        <dbReference type="ARBA" id="ARBA00023002"/>
    </source>
</evidence>
<evidence type="ECO:0000256" key="12">
    <source>
        <dbReference type="ARBA" id="ARBA00048538"/>
    </source>
</evidence>
<dbReference type="InterPro" id="IPR045854">
    <property type="entry name" value="NO2/SO3_Rdtase_4Fe4S_sf"/>
</dbReference>
<evidence type="ECO:0000256" key="1">
    <source>
        <dbReference type="ARBA" id="ARBA00001929"/>
    </source>
</evidence>
<dbReference type="PROSITE" id="PS00365">
    <property type="entry name" value="NIR_SIR"/>
    <property type="match status" value="1"/>
</dbReference>
<gene>
    <name evidence="16" type="ORF">CLAU1311_LOCUS8673</name>
</gene>
<evidence type="ECO:0000256" key="2">
    <source>
        <dbReference type="ARBA" id="ARBA00005096"/>
    </source>
</evidence>
<keyword evidence="8" id="KW-0408">Iron</keyword>
<dbReference type="Pfam" id="PF01077">
    <property type="entry name" value="NIR_SIR"/>
    <property type="match status" value="1"/>
</dbReference>
<dbReference type="Gene3D" id="3.30.413.10">
    <property type="entry name" value="Sulfite Reductase Hemoprotein, domain 1"/>
    <property type="match status" value="1"/>
</dbReference>
<protein>
    <recommendedName>
        <fullName evidence="11">Ferredoxin--nitrite reductase, chloroplastic</fullName>
        <ecNumber evidence="10">1.7.7.1</ecNumber>
    </recommendedName>
</protein>
<feature type="compositionally biased region" description="Basic and acidic residues" evidence="13">
    <location>
        <begin position="1"/>
        <end position="10"/>
    </location>
</feature>
<organism evidence="16">
    <name type="scientific">Chloropicon laureae</name>
    <dbReference type="NCBI Taxonomy" id="464258"/>
    <lineage>
        <taxon>Eukaryota</taxon>
        <taxon>Viridiplantae</taxon>
        <taxon>Chlorophyta</taxon>
        <taxon>Chloropicophyceae</taxon>
        <taxon>Chloropicales</taxon>
        <taxon>Chloropicaceae</taxon>
        <taxon>Chloropicon</taxon>
    </lineage>
</organism>
<dbReference type="PANTHER" id="PTHR32439">
    <property type="entry name" value="FERREDOXIN--NITRITE REDUCTASE, CHLOROPLASTIC"/>
    <property type="match status" value="1"/>
</dbReference>
<dbReference type="InterPro" id="IPR005117">
    <property type="entry name" value="NiRdtase/SiRdtase_haem-b_fer"/>
</dbReference>
<keyword evidence="9" id="KW-0411">Iron-sulfur</keyword>
<feature type="domain" description="Nitrite/Sulfite reductase ferredoxin-like" evidence="15">
    <location>
        <begin position="38"/>
        <end position="102"/>
    </location>
</feature>
<keyword evidence="5" id="KW-0349">Heme</keyword>
<keyword evidence="7" id="KW-0560">Oxidoreductase</keyword>
<dbReference type="EMBL" id="HBHU01013300">
    <property type="protein sequence ID" value="CAE0027700.1"/>
    <property type="molecule type" value="Transcribed_RNA"/>
</dbReference>
<dbReference type="InterPro" id="IPR051329">
    <property type="entry name" value="NIR_SIR_4Fe-4S"/>
</dbReference>
<dbReference type="GO" id="GO:0051539">
    <property type="term" value="F:4 iron, 4 sulfur cluster binding"/>
    <property type="evidence" value="ECO:0007669"/>
    <property type="project" value="UniProtKB-KW"/>
</dbReference>
<dbReference type="InterPro" id="IPR006067">
    <property type="entry name" value="NO2/SO3_Rdtase_4Fe4S_dom"/>
</dbReference>
<dbReference type="SUPFAM" id="SSF55124">
    <property type="entry name" value="Nitrite/Sulfite reductase N-terminal domain-like"/>
    <property type="match status" value="1"/>
</dbReference>
<comment type="pathway">
    <text evidence="2">Nitrogen metabolism; nitrate reduction (assimilation).</text>
</comment>
<sequence>MENFRDEVAKRMPGGKLETEGTDLVDSTHKRRDYHGVHKQKQEGLNYVGINVPAGRIQAKDMFEMATLADAYGTGEVRLTVEQNYIIPNVPDDKVEALLQEPLLTTGEGFASAFKPNPGRLVKDLVSCTGNQFCGLALIETKATGKALAEALEATMDLTRDVRMHWTGCPNTCGQVQVADIGFLGCQVKNPETGKGNVDGVKIFLGGNIGHEAELGTEVDKVACMSLLPYTQDLLIKKFGAKKKRTALMTDEDRAAVSRWENFPFNSGGGLEVFPAGENGKYVVK</sequence>
<evidence type="ECO:0000256" key="11">
    <source>
        <dbReference type="ARBA" id="ARBA00040459"/>
    </source>
</evidence>
<evidence type="ECO:0000259" key="14">
    <source>
        <dbReference type="Pfam" id="PF01077"/>
    </source>
</evidence>
<accession>A0A7S2Z7I7</accession>
<dbReference type="PANTHER" id="PTHR32439:SF0">
    <property type="entry name" value="FERREDOXIN--NITRITE REDUCTASE, CHLOROPLASTIC"/>
    <property type="match status" value="1"/>
</dbReference>
<evidence type="ECO:0000256" key="13">
    <source>
        <dbReference type="SAM" id="MobiDB-lite"/>
    </source>
</evidence>
<dbReference type="SUPFAM" id="SSF56014">
    <property type="entry name" value="Nitrite and sulphite reductase 4Fe-4S domain-like"/>
    <property type="match status" value="1"/>
</dbReference>
<keyword evidence="6" id="KW-0479">Metal-binding</keyword>
<dbReference type="EC" id="1.7.7.1" evidence="10"/>
<proteinExistence type="inferred from homology"/>
<dbReference type="InterPro" id="IPR036136">
    <property type="entry name" value="Nit/Sulf_reduc_fer-like_dom_sf"/>
</dbReference>